<comment type="caution">
    <text evidence="1">The sequence shown here is derived from an EMBL/GenBank/DDBJ whole genome shotgun (WGS) entry which is preliminary data.</text>
</comment>
<dbReference type="SUPFAM" id="SSF82199">
    <property type="entry name" value="SET domain"/>
    <property type="match status" value="1"/>
</dbReference>
<dbReference type="OrthoDB" id="441812at2759"/>
<dbReference type="EMBL" id="JANBPY010001689">
    <property type="protein sequence ID" value="KAJ1959073.1"/>
    <property type="molecule type" value="Genomic_DNA"/>
</dbReference>
<dbReference type="PANTHER" id="PTHR13271:SF34">
    <property type="entry name" value="N-LYSINE METHYLTRANSFERASE SETD6"/>
    <property type="match status" value="1"/>
</dbReference>
<dbReference type="CDD" id="cd10527">
    <property type="entry name" value="SET_LSMT"/>
    <property type="match status" value="1"/>
</dbReference>
<dbReference type="GO" id="GO:0016279">
    <property type="term" value="F:protein-lysine N-methyltransferase activity"/>
    <property type="evidence" value="ECO:0007669"/>
    <property type="project" value="TreeGrafter"/>
</dbReference>
<accession>A0A9W8ALS1</accession>
<dbReference type="InterPro" id="IPR050600">
    <property type="entry name" value="SETD3_SETD6_MTase"/>
</dbReference>
<sequence>MAESPRKKLTLLLQWFRTQEVWWDTNAVDIVYYHDPDQPPLLASTSGEDFAPTQASPAGGALPADHHYDLVSGRNGMAVVALRDLAVDEVVVRIPKSAVLSSKNCAVANVLEDEEVEGRFALTVAIMFEMAQGTASPWYGYLQSLPAYVPTPLVWHPTEIAWLKGTDLATDLVQVRQDLEEVYNTALLPLVQKHSDIFQPNEFYSLERFMWATILVNSRAFQVDNYHGDAMVPFADIFNHLTGGEHVHLEGNGEVCDVCGEYGGCNHTMEDDSDSSSGESMDEGEEETMDYHWHISGGTISNDSSSSDPNEVPSLAMMEAEDVDAEEMEESASETASFESVDEDAMDMCIVKPVRAHREVFNIYG</sequence>
<name>A0A9W8ALS1_9FUNG</name>
<dbReference type="PANTHER" id="PTHR13271">
    <property type="entry name" value="UNCHARACTERIZED PUTATIVE METHYLTRANSFERASE"/>
    <property type="match status" value="1"/>
</dbReference>
<dbReference type="GO" id="GO:0005634">
    <property type="term" value="C:nucleus"/>
    <property type="evidence" value="ECO:0007669"/>
    <property type="project" value="TreeGrafter"/>
</dbReference>
<evidence type="ECO:0000313" key="1">
    <source>
        <dbReference type="EMBL" id="KAJ1959073.1"/>
    </source>
</evidence>
<dbReference type="InterPro" id="IPR046341">
    <property type="entry name" value="SET_dom_sf"/>
</dbReference>
<dbReference type="Gene3D" id="3.90.1410.10">
    <property type="entry name" value="set domain protein methyltransferase, domain 1"/>
    <property type="match status" value="1"/>
</dbReference>
<evidence type="ECO:0008006" key="3">
    <source>
        <dbReference type="Google" id="ProtNLM"/>
    </source>
</evidence>
<protein>
    <recommendedName>
        <fullName evidence="3">SET domain-containing protein</fullName>
    </recommendedName>
</protein>
<evidence type="ECO:0000313" key="2">
    <source>
        <dbReference type="Proteomes" id="UP001150925"/>
    </source>
</evidence>
<reference evidence="1" key="1">
    <citation type="submission" date="2022-07" db="EMBL/GenBank/DDBJ databases">
        <title>Phylogenomic reconstructions and comparative analyses of Kickxellomycotina fungi.</title>
        <authorList>
            <person name="Reynolds N.K."/>
            <person name="Stajich J.E."/>
            <person name="Barry K."/>
            <person name="Grigoriev I.V."/>
            <person name="Crous P."/>
            <person name="Smith M.E."/>
        </authorList>
    </citation>
    <scope>NUCLEOTIDE SEQUENCE</scope>
    <source>
        <strain evidence="1">RSA 1196</strain>
    </source>
</reference>
<organism evidence="1 2">
    <name type="scientific">Dispira parvispora</name>
    <dbReference type="NCBI Taxonomy" id="1520584"/>
    <lineage>
        <taxon>Eukaryota</taxon>
        <taxon>Fungi</taxon>
        <taxon>Fungi incertae sedis</taxon>
        <taxon>Zoopagomycota</taxon>
        <taxon>Kickxellomycotina</taxon>
        <taxon>Dimargaritomycetes</taxon>
        <taxon>Dimargaritales</taxon>
        <taxon>Dimargaritaceae</taxon>
        <taxon>Dispira</taxon>
    </lineage>
</organism>
<dbReference type="Proteomes" id="UP001150925">
    <property type="component" value="Unassembled WGS sequence"/>
</dbReference>
<keyword evidence="2" id="KW-1185">Reference proteome</keyword>
<gene>
    <name evidence="1" type="ORF">IWQ62_004758</name>
</gene>
<proteinExistence type="predicted"/>
<dbReference type="AlphaFoldDB" id="A0A9W8ALS1"/>
<feature type="non-terminal residue" evidence="1">
    <location>
        <position position="365"/>
    </location>
</feature>